<dbReference type="PANTHER" id="PTHR38442">
    <property type="entry name" value="INNER MEMBRANE PROTEIN-RELATED"/>
    <property type="match status" value="1"/>
</dbReference>
<name>A0A6J4LKH3_9BACT</name>
<gene>
    <name evidence="2" type="ORF">AVDCRST_MAG40-2096</name>
</gene>
<organism evidence="2">
    <name type="scientific">uncultured Gemmatimonadaceae bacterium</name>
    <dbReference type="NCBI Taxonomy" id="246130"/>
    <lineage>
        <taxon>Bacteria</taxon>
        <taxon>Pseudomonadati</taxon>
        <taxon>Gemmatimonadota</taxon>
        <taxon>Gemmatimonadia</taxon>
        <taxon>Gemmatimonadales</taxon>
        <taxon>Gemmatimonadaceae</taxon>
        <taxon>environmental samples</taxon>
    </lineage>
</organism>
<evidence type="ECO:0000256" key="1">
    <source>
        <dbReference type="SAM" id="Phobius"/>
    </source>
</evidence>
<keyword evidence="1" id="KW-0472">Membrane</keyword>
<keyword evidence="1" id="KW-0812">Transmembrane</keyword>
<dbReference type="AlphaFoldDB" id="A0A6J4LKH3"/>
<evidence type="ECO:0000313" key="2">
    <source>
        <dbReference type="EMBL" id="CAA9334622.1"/>
    </source>
</evidence>
<dbReference type="Pfam" id="PF04286">
    <property type="entry name" value="DUF445"/>
    <property type="match status" value="1"/>
</dbReference>
<dbReference type="InterPro" id="IPR007383">
    <property type="entry name" value="DUF445"/>
</dbReference>
<dbReference type="PANTHER" id="PTHR38442:SF1">
    <property type="entry name" value="INNER MEMBRANE PROTEIN"/>
    <property type="match status" value="1"/>
</dbReference>
<protein>
    <recommendedName>
        <fullName evidence="3">Membrane protein STY4873</fullName>
    </recommendedName>
</protein>
<sequence length="425" mass="46410">MTSTQPTAATQPLTNDDPNKLVQLNRMKRRASGLLVFFSAVFVVASVYETRYAWVGYVRATAEAAMVGGIADWFAITALFRQPLGLPIPHTAIIPNRKDRIGRSLGGFVQNNFLSREVIAARLGSVGIARRGALWISAPEHARAIARHVAKAVASASLVLRDDDVRELIDRSVVSRARNTQVAPIIGNVLGLLTAGNRHQELLDRAVGLVARLVVENDELIRAKIREETPWWVPNVVDDKIHDKVVSGIERTLAEVSVDPAHPLRQRFDLALAEFIEKLKTSPETIAQAEALKEDVLAHPAVRQFSASLWDDLKGSVARYADRPDDAPPGALERAINSLGATVLADPALLAKIDGWIADAALYVVDQYRDEVGQLITHTVGQWDPEATSKKIELQIGKDLQFVRINGTVVGGLVGLLLYTLGQLL</sequence>
<reference evidence="2" key="1">
    <citation type="submission" date="2020-02" db="EMBL/GenBank/DDBJ databases">
        <authorList>
            <person name="Meier V. D."/>
        </authorList>
    </citation>
    <scope>NUCLEOTIDE SEQUENCE</scope>
    <source>
        <strain evidence="2">AVDCRST_MAG40</strain>
    </source>
</reference>
<evidence type="ECO:0008006" key="3">
    <source>
        <dbReference type="Google" id="ProtNLM"/>
    </source>
</evidence>
<keyword evidence="1" id="KW-1133">Transmembrane helix</keyword>
<dbReference type="GO" id="GO:0005886">
    <property type="term" value="C:plasma membrane"/>
    <property type="evidence" value="ECO:0007669"/>
    <property type="project" value="TreeGrafter"/>
</dbReference>
<dbReference type="EMBL" id="CADCTX010000626">
    <property type="protein sequence ID" value="CAA9334622.1"/>
    <property type="molecule type" value="Genomic_DNA"/>
</dbReference>
<proteinExistence type="predicted"/>
<feature type="transmembrane region" description="Helical" evidence="1">
    <location>
        <begin position="31"/>
        <end position="48"/>
    </location>
</feature>
<accession>A0A6J4LKH3</accession>